<evidence type="ECO:0000313" key="4">
    <source>
        <dbReference type="Proteomes" id="UP001056201"/>
    </source>
</evidence>
<sequence length="166" mass="17689">MAPTWLAPLLLTCAPEVHAVTASALIHTESAFNPWAIGVVGGALVRQPRSAAEAFATAQALRAAGWNFSVGLAQINVRNWDRLALTATTAFDPCHNLAAMQTVLLECQTRAGPGPVPPDQASLQRVLSCYYSGNFATGFQHGYVQRVRAAVLAVRPVFPVPSKEQP</sequence>
<proteinExistence type="predicted"/>
<dbReference type="RefSeq" id="WP_250195854.1">
    <property type="nucleotide sequence ID" value="NZ_CP097635.1"/>
</dbReference>
<feature type="chain" id="PRO_5045818078" evidence="1">
    <location>
        <begin position="20"/>
        <end position="166"/>
    </location>
</feature>
<dbReference type="CDD" id="cd16892">
    <property type="entry name" value="LT_VirB1-like"/>
    <property type="match status" value="1"/>
</dbReference>
<evidence type="ECO:0000313" key="3">
    <source>
        <dbReference type="EMBL" id="URI07621.1"/>
    </source>
</evidence>
<evidence type="ECO:0000259" key="2">
    <source>
        <dbReference type="Pfam" id="PF01464"/>
    </source>
</evidence>
<protein>
    <submittedName>
        <fullName evidence="3">Lytic transglycosylase domain-containing protein</fullName>
    </submittedName>
</protein>
<feature type="domain" description="Transglycosylase SLT" evidence="2">
    <location>
        <begin position="14"/>
        <end position="145"/>
    </location>
</feature>
<name>A0ABY4S2E2_AQUTE</name>
<dbReference type="InterPro" id="IPR023346">
    <property type="entry name" value="Lysozyme-like_dom_sf"/>
</dbReference>
<keyword evidence="1" id="KW-0732">Signal</keyword>
<feature type="signal peptide" evidence="1">
    <location>
        <begin position="1"/>
        <end position="19"/>
    </location>
</feature>
<gene>
    <name evidence="3" type="ORF">MW290_03080</name>
</gene>
<accession>A0ABY4S2E2</accession>
<dbReference type="SUPFAM" id="SSF53955">
    <property type="entry name" value="Lysozyme-like"/>
    <property type="match status" value="1"/>
</dbReference>
<dbReference type="Proteomes" id="UP001056201">
    <property type="component" value="Chromosome 1"/>
</dbReference>
<keyword evidence="4" id="KW-1185">Reference proteome</keyword>
<reference evidence="3" key="1">
    <citation type="submission" date="2022-05" db="EMBL/GenBank/DDBJ databases">
        <title>An RpoN-dependent PEP-CTERM gene is involved in floc formation of an Aquincola tertiaricarbonis strain.</title>
        <authorList>
            <person name="Qiu D."/>
            <person name="Xia M."/>
        </authorList>
    </citation>
    <scope>NUCLEOTIDE SEQUENCE</scope>
    <source>
        <strain evidence="3">RN12</strain>
    </source>
</reference>
<evidence type="ECO:0000256" key="1">
    <source>
        <dbReference type="SAM" id="SignalP"/>
    </source>
</evidence>
<dbReference type="Pfam" id="PF01464">
    <property type="entry name" value="SLT"/>
    <property type="match status" value="1"/>
</dbReference>
<dbReference type="EMBL" id="CP097635">
    <property type="protein sequence ID" value="URI07621.1"/>
    <property type="molecule type" value="Genomic_DNA"/>
</dbReference>
<organism evidence="3 4">
    <name type="scientific">Aquincola tertiaricarbonis</name>
    <dbReference type="NCBI Taxonomy" id="391953"/>
    <lineage>
        <taxon>Bacteria</taxon>
        <taxon>Pseudomonadati</taxon>
        <taxon>Pseudomonadota</taxon>
        <taxon>Betaproteobacteria</taxon>
        <taxon>Burkholderiales</taxon>
        <taxon>Sphaerotilaceae</taxon>
        <taxon>Aquincola</taxon>
    </lineage>
</organism>
<dbReference type="Gene3D" id="1.10.530.10">
    <property type="match status" value="1"/>
</dbReference>
<dbReference type="InterPro" id="IPR008258">
    <property type="entry name" value="Transglycosylase_SLT_dom_1"/>
</dbReference>